<feature type="transmembrane region" description="Helical" evidence="1">
    <location>
        <begin position="97"/>
        <end position="116"/>
    </location>
</feature>
<evidence type="ECO:0000256" key="1">
    <source>
        <dbReference type="SAM" id="Phobius"/>
    </source>
</evidence>
<sequence>MKKYIFIICGTISLFLGLLGLITPGLPTTPFILLTGALYAKSSPTLYKKLEGNKLTGMYLKRLETGLSWKVKIISIGFMWVMICISAFWVFRDNYTMHYLMLGLGVIGTVAQLIALRKKKPKVVTQEIPVEINNSENIESIDEQYK</sequence>
<comment type="caution">
    <text evidence="2">The sequence shown here is derived from an EMBL/GenBank/DDBJ whole genome shotgun (WGS) entry which is preliminary data.</text>
</comment>
<dbReference type="Pfam" id="PF04304">
    <property type="entry name" value="DUF454"/>
    <property type="match status" value="1"/>
</dbReference>
<dbReference type="EMBL" id="SOML01000001">
    <property type="protein sequence ID" value="TFD98585.1"/>
    <property type="molecule type" value="Genomic_DNA"/>
</dbReference>
<dbReference type="Proteomes" id="UP000297861">
    <property type="component" value="Unassembled WGS sequence"/>
</dbReference>
<dbReference type="GO" id="GO:0005886">
    <property type="term" value="C:plasma membrane"/>
    <property type="evidence" value="ECO:0007669"/>
    <property type="project" value="TreeGrafter"/>
</dbReference>
<name>A0A4Y8L7H8_9BACT</name>
<gene>
    <name evidence="2" type="ORF">E2605_00440</name>
</gene>
<dbReference type="AlphaFoldDB" id="A0A4Y8L7H8"/>
<proteinExistence type="predicted"/>
<keyword evidence="3" id="KW-1185">Reference proteome</keyword>
<dbReference type="RefSeq" id="WP_026625079.1">
    <property type="nucleotide sequence ID" value="NZ_JAWZLG010000034.1"/>
</dbReference>
<keyword evidence="1" id="KW-1133">Transmembrane helix</keyword>
<dbReference type="PANTHER" id="PTHR35813:SF1">
    <property type="entry name" value="INNER MEMBRANE PROTEIN YBAN"/>
    <property type="match status" value="1"/>
</dbReference>
<organism evidence="2 3">
    <name type="scientific">Dysgonomonas capnocytophagoides</name>
    <dbReference type="NCBI Taxonomy" id="45254"/>
    <lineage>
        <taxon>Bacteria</taxon>
        <taxon>Pseudomonadati</taxon>
        <taxon>Bacteroidota</taxon>
        <taxon>Bacteroidia</taxon>
        <taxon>Bacteroidales</taxon>
        <taxon>Dysgonomonadaceae</taxon>
        <taxon>Dysgonomonas</taxon>
    </lineage>
</organism>
<protein>
    <submittedName>
        <fullName evidence="2">DUF454 domain-containing protein</fullName>
    </submittedName>
</protein>
<keyword evidence="1" id="KW-0472">Membrane</keyword>
<dbReference type="STRING" id="1121485.GCA_000426485_00849"/>
<accession>A0A4Y8L7H8</accession>
<dbReference type="OrthoDB" id="9813800at2"/>
<keyword evidence="1" id="KW-0812">Transmembrane</keyword>
<reference evidence="2 3" key="1">
    <citation type="submission" date="2019-03" db="EMBL/GenBank/DDBJ databases">
        <title>San Antonio Military Medical Center submission to MRSN (WRAIR), pending publication.</title>
        <authorList>
            <person name="Blyth D.M."/>
            <person name="Mccarthy S.L."/>
            <person name="Schall S.E."/>
            <person name="Stam J.A."/>
            <person name="Ong A.C."/>
            <person name="Mcgann P.T."/>
        </authorList>
    </citation>
    <scope>NUCLEOTIDE SEQUENCE [LARGE SCALE GENOMIC DNA]</scope>
    <source>
        <strain evidence="2 3">MRSN571793</strain>
    </source>
</reference>
<feature type="transmembrane region" description="Helical" evidence="1">
    <location>
        <begin position="71"/>
        <end position="91"/>
    </location>
</feature>
<dbReference type="PANTHER" id="PTHR35813">
    <property type="entry name" value="INNER MEMBRANE PROTEIN YBAN"/>
    <property type="match status" value="1"/>
</dbReference>
<evidence type="ECO:0000313" key="3">
    <source>
        <dbReference type="Proteomes" id="UP000297861"/>
    </source>
</evidence>
<evidence type="ECO:0000313" key="2">
    <source>
        <dbReference type="EMBL" id="TFD98585.1"/>
    </source>
</evidence>
<dbReference type="InterPro" id="IPR007401">
    <property type="entry name" value="DUF454"/>
</dbReference>